<sequence>MHHRLELGIFCTKSIRDSRCSTTTVKAVAKYLYTFVALQPSYCEAQLNKEVVKSERKRCPSFENTTPQEIRSPEACTREKEQPEDTLLWSSSAKLPPPPYQTVKVHHGQSASQVMIPTSPNTTKICRSVIEFQCQTFGSIIRPCKPIVAKVHLKKLPSKSRGYVVLIWNASPTLTLGDSSN</sequence>
<evidence type="ECO:0000313" key="3">
    <source>
        <dbReference type="Proteomes" id="UP000299102"/>
    </source>
</evidence>
<evidence type="ECO:0000256" key="1">
    <source>
        <dbReference type="SAM" id="MobiDB-lite"/>
    </source>
</evidence>
<keyword evidence="3" id="KW-1185">Reference proteome</keyword>
<feature type="region of interest" description="Disordered" evidence="1">
    <location>
        <begin position="62"/>
        <end position="81"/>
    </location>
</feature>
<gene>
    <name evidence="2" type="ORF">EVAR_54960_1</name>
</gene>
<name>A0A4C1YMG0_EUMVA</name>
<dbReference type="AlphaFoldDB" id="A0A4C1YMG0"/>
<organism evidence="2 3">
    <name type="scientific">Eumeta variegata</name>
    <name type="common">Bagworm moth</name>
    <name type="synonym">Eumeta japonica</name>
    <dbReference type="NCBI Taxonomy" id="151549"/>
    <lineage>
        <taxon>Eukaryota</taxon>
        <taxon>Metazoa</taxon>
        <taxon>Ecdysozoa</taxon>
        <taxon>Arthropoda</taxon>
        <taxon>Hexapoda</taxon>
        <taxon>Insecta</taxon>
        <taxon>Pterygota</taxon>
        <taxon>Neoptera</taxon>
        <taxon>Endopterygota</taxon>
        <taxon>Lepidoptera</taxon>
        <taxon>Glossata</taxon>
        <taxon>Ditrysia</taxon>
        <taxon>Tineoidea</taxon>
        <taxon>Psychidae</taxon>
        <taxon>Oiketicinae</taxon>
        <taxon>Eumeta</taxon>
    </lineage>
</organism>
<evidence type="ECO:0000313" key="2">
    <source>
        <dbReference type="EMBL" id="GBP76273.1"/>
    </source>
</evidence>
<accession>A0A4C1YMG0</accession>
<dbReference type="Proteomes" id="UP000299102">
    <property type="component" value="Unassembled WGS sequence"/>
</dbReference>
<dbReference type="EMBL" id="BGZK01001284">
    <property type="protein sequence ID" value="GBP76273.1"/>
    <property type="molecule type" value="Genomic_DNA"/>
</dbReference>
<comment type="caution">
    <text evidence="2">The sequence shown here is derived from an EMBL/GenBank/DDBJ whole genome shotgun (WGS) entry which is preliminary data.</text>
</comment>
<proteinExistence type="predicted"/>
<protein>
    <submittedName>
        <fullName evidence="2">Uncharacterized protein</fullName>
    </submittedName>
</protein>
<reference evidence="2 3" key="1">
    <citation type="journal article" date="2019" name="Commun. Biol.">
        <title>The bagworm genome reveals a unique fibroin gene that provides high tensile strength.</title>
        <authorList>
            <person name="Kono N."/>
            <person name="Nakamura H."/>
            <person name="Ohtoshi R."/>
            <person name="Tomita M."/>
            <person name="Numata K."/>
            <person name="Arakawa K."/>
        </authorList>
    </citation>
    <scope>NUCLEOTIDE SEQUENCE [LARGE SCALE GENOMIC DNA]</scope>
</reference>